<dbReference type="AlphaFoldDB" id="W0V583"/>
<sequence length="81" mass="8709">MDQALLKTCASELDQLLARYGQTDAEAASLHRSLGSLIGQALAGTLAAPLEWGGDTRRILFYRGHLASIQRPGTGLCRIQN</sequence>
<protein>
    <submittedName>
        <fullName evidence="1">Uncharacterized protein</fullName>
    </submittedName>
</protein>
<reference evidence="1 2" key="1">
    <citation type="journal article" date="2015" name="Genome Announc.">
        <title>Genome Sequence of Mushroom Soft-Rot Pathogen Janthinobacterium agaricidamnosum.</title>
        <authorList>
            <person name="Graupner K."/>
            <person name="Lackner G."/>
            <person name="Hertweck C."/>
        </authorList>
    </citation>
    <scope>NUCLEOTIDE SEQUENCE [LARGE SCALE GENOMIC DNA]</scope>
    <source>
        <strain evidence="2">NBRC 102515 / DSM 9628</strain>
    </source>
</reference>
<keyword evidence="2" id="KW-1185">Reference proteome</keyword>
<dbReference type="EMBL" id="HG322949">
    <property type="protein sequence ID" value="CDG83974.1"/>
    <property type="molecule type" value="Genomic_DNA"/>
</dbReference>
<accession>W0V583</accession>
<name>W0V583_9BURK</name>
<organism evidence="1 2">
    <name type="scientific">Janthinobacterium agaricidamnosum NBRC 102515 = DSM 9628</name>
    <dbReference type="NCBI Taxonomy" id="1349767"/>
    <lineage>
        <taxon>Bacteria</taxon>
        <taxon>Pseudomonadati</taxon>
        <taxon>Pseudomonadota</taxon>
        <taxon>Betaproteobacteria</taxon>
        <taxon>Burkholderiales</taxon>
        <taxon>Oxalobacteraceae</taxon>
        <taxon>Janthinobacterium</taxon>
    </lineage>
</organism>
<evidence type="ECO:0000313" key="1">
    <source>
        <dbReference type="EMBL" id="CDG83974.1"/>
    </source>
</evidence>
<proteinExistence type="predicted"/>
<dbReference type="KEGG" id="jag:GJA_3355"/>
<gene>
    <name evidence="1" type="ORF">GJA_3355</name>
</gene>
<dbReference type="HOGENOM" id="CLU_2569246_0_0_4"/>
<dbReference type="Proteomes" id="UP000027604">
    <property type="component" value="Chromosome I"/>
</dbReference>
<dbReference type="STRING" id="1349767.GJA_3355"/>
<evidence type="ECO:0000313" key="2">
    <source>
        <dbReference type="Proteomes" id="UP000027604"/>
    </source>
</evidence>
<dbReference type="RefSeq" id="WP_144241557.1">
    <property type="nucleotide sequence ID" value="NZ_HG322949.1"/>
</dbReference>